<evidence type="ECO:0000256" key="1">
    <source>
        <dbReference type="SAM" id="MobiDB-lite"/>
    </source>
</evidence>
<dbReference type="AlphaFoldDB" id="A0A8S9QB52"/>
<protein>
    <submittedName>
        <fullName evidence="2">Uncharacterized protein</fullName>
    </submittedName>
</protein>
<evidence type="ECO:0000313" key="2">
    <source>
        <dbReference type="EMBL" id="KAF3540955.1"/>
    </source>
</evidence>
<organism evidence="2 3">
    <name type="scientific">Brassica cretica</name>
    <name type="common">Mustard</name>
    <dbReference type="NCBI Taxonomy" id="69181"/>
    <lineage>
        <taxon>Eukaryota</taxon>
        <taxon>Viridiplantae</taxon>
        <taxon>Streptophyta</taxon>
        <taxon>Embryophyta</taxon>
        <taxon>Tracheophyta</taxon>
        <taxon>Spermatophyta</taxon>
        <taxon>Magnoliopsida</taxon>
        <taxon>eudicotyledons</taxon>
        <taxon>Gunneridae</taxon>
        <taxon>Pentapetalae</taxon>
        <taxon>rosids</taxon>
        <taxon>malvids</taxon>
        <taxon>Brassicales</taxon>
        <taxon>Brassicaceae</taxon>
        <taxon>Brassiceae</taxon>
        <taxon>Brassica</taxon>
    </lineage>
</organism>
<evidence type="ECO:0000313" key="3">
    <source>
        <dbReference type="Proteomes" id="UP000712600"/>
    </source>
</evidence>
<gene>
    <name evidence="2" type="ORF">F2Q69_00018995</name>
</gene>
<sequence length="97" mass="10190">MKTSHSYKASFPERNIAILVISSGSRITVEASREMVIGIETAQKETGRTNVTAVVCKSSPSPKDARHGRSYSRSPVKSPSLAAGEAQTAGPVLSIGC</sequence>
<dbReference type="Proteomes" id="UP000712600">
    <property type="component" value="Unassembled WGS sequence"/>
</dbReference>
<proteinExistence type="predicted"/>
<accession>A0A8S9QB52</accession>
<reference evidence="2" key="1">
    <citation type="submission" date="2019-12" db="EMBL/GenBank/DDBJ databases">
        <title>Genome sequencing and annotation of Brassica cretica.</title>
        <authorList>
            <person name="Studholme D.J."/>
            <person name="Sarris P."/>
        </authorList>
    </citation>
    <scope>NUCLEOTIDE SEQUENCE</scope>
    <source>
        <strain evidence="2">PFS-109/04</strain>
        <tissue evidence="2">Leaf</tissue>
    </source>
</reference>
<feature type="region of interest" description="Disordered" evidence="1">
    <location>
        <begin position="56"/>
        <end position="97"/>
    </location>
</feature>
<comment type="caution">
    <text evidence="2">The sequence shown here is derived from an EMBL/GenBank/DDBJ whole genome shotgun (WGS) entry which is preliminary data.</text>
</comment>
<name>A0A8S9QB52_BRACR</name>
<dbReference type="EMBL" id="QGKX02001290">
    <property type="protein sequence ID" value="KAF3540955.1"/>
    <property type="molecule type" value="Genomic_DNA"/>
</dbReference>